<evidence type="ECO:0000313" key="1">
    <source>
        <dbReference type="EnsemblProtists" id="Phyra76699"/>
    </source>
</evidence>
<proteinExistence type="predicted"/>
<organism evidence="1 2">
    <name type="scientific">Phytophthora ramorum</name>
    <name type="common">Sudden oak death agent</name>
    <dbReference type="NCBI Taxonomy" id="164328"/>
    <lineage>
        <taxon>Eukaryota</taxon>
        <taxon>Sar</taxon>
        <taxon>Stramenopiles</taxon>
        <taxon>Oomycota</taxon>
        <taxon>Peronosporomycetes</taxon>
        <taxon>Peronosporales</taxon>
        <taxon>Peronosporaceae</taxon>
        <taxon>Phytophthora</taxon>
    </lineage>
</organism>
<dbReference type="eggNOG" id="KOG0017">
    <property type="taxonomic scope" value="Eukaryota"/>
</dbReference>
<reference evidence="1" key="2">
    <citation type="submission" date="2015-06" db="UniProtKB">
        <authorList>
            <consortium name="EnsemblProtists"/>
        </authorList>
    </citation>
    <scope>IDENTIFICATION</scope>
    <source>
        <strain evidence="1">Pr102</strain>
    </source>
</reference>
<keyword evidence="2" id="KW-1185">Reference proteome</keyword>
<reference evidence="2" key="1">
    <citation type="journal article" date="2006" name="Science">
        <title>Phytophthora genome sequences uncover evolutionary origins and mechanisms of pathogenesis.</title>
        <authorList>
            <person name="Tyler B.M."/>
            <person name="Tripathy S."/>
            <person name="Zhang X."/>
            <person name="Dehal P."/>
            <person name="Jiang R.H."/>
            <person name="Aerts A."/>
            <person name="Arredondo F.D."/>
            <person name="Baxter L."/>
            <person name="Bensasson D."/>
            <person name="Beynon J.L."/>
            <person name="Chapman J."/>
            <person name="Damasceno C.M."/>
            <person name="Dorrance A.E."/>
            <person name="Dou D."/>
            <person name="Dickerman A.W."/>
            <person name="Dubchak I.L."/>
            <person name="Garbelotto M."/>
            <person name="Gijzen M."/>
            <person name="Gordon S.G."/>
            <person name="Govers F."/>
            <person name="Grunwald N.J."/>
            <person name="Huang W."/>
            <person name="Ivors K.L."/>
            <person name="Jones R.W."/>
            <person name="Kamoun S."/>
            <person name="Krampis K."/>
            <person name="Lamour K.H."/>
            <person name="Lee M.K."/>
            <person name="McDonald W.H."/>
            <person name="Medina M."/>
            <person name="Meijer H.J."/>
            <person name="Nordberg E.K."/>
            <person name="Maclean D.J."/>
            <person name="Ospina-Giraldo M.D."/>
            <person name="Morris P.F."/>
            <person name="Phuntumart V."/>
            <person name="Putnam N.H."/>
            <person name="Rash S."/>
            <person name="Rose J.K."/>
            <person name="Sakihama Y."/>
            <person name="Salamov A.A."/>
            <person name="Savidor A."/>
            <person name="Scheuring C.F."/>
            <person name="Smith B.M."/>
            <person name="Sobral B.W."/>
            <person name="Terry A."/>
            <person name="Torto-Alalibo T.A."/>
            <person name="Win J."/>
            <person name="Xu Z."/>
            <person name="Zhang H."/>
            <person name="Grigoriev I.V."/>
            <person name="Rokhsar D.S."/>
            <person name="Boore J.L."/>
        </authorList>
    </citation>
    <scope>NUCLEOTIDE SEQUENCE [LARGE SCALE GENOMIC DNA]</scope>
    <source>
        <strain evidence="2">Pr102</strain>
    </source>
</reference>
<dbReference type="SUPFAM" id="SSF54160">
    <property type="entry name" value="Chromo domain-like"/>
    <property type="match status" value="1"/>
</dbReference>
<sequence length="141" mass="16532">MVNFTIGDYVLRSRVDEKGQNKLLITWVGLYAVTATQQFNVFWARYLVTGEELDVDASRLKFFADKDLKVTEELLEHVAAQGIILRVRELLQHRWNNQSWAYEILVGWHGLEVFEDSWEPLVRLYKDFYLRVLPASVLLSV</sequence>
<accession>H3GKC6</accession>
<protein>
    <recommendedName>
        <fullName evidence="3">Chromo domain-containing protein</fullName>
    </recommendedName>
</protein>
<name>H3GKC6_PHYRM</name>
<dbReference type="OMA" id="WARYLVT"/>
<dbReference type="EMBL" id="DS566016">
    <property type="status" value="NOT_ANNOTATED_CDS"/>
    <property type="molecule type" value="Genomic_DNA"/>
</dbReference>
<dbReference type="Proteomes" id="UP000005238">
    <property type="component" value="Unassembled WGS sequence"/>
</dbReference>
<dbReference type="InParanoid" id="H3GKC6"/>
<dbReference type="HOGENOM" id="CLU_078661_2_1_1"/>
<evidence type="ECO:0000313" key="2">
    <source>
        <dbReference type="Proteomes" id="UP000005238"/>
    </source>
</evidence>
<evidence type="ECO:0008006" key="3">
    <source>
        <dbReference type="Google" id="ProtNLM"/>
    </source>
</evidence>
<dbReference type="EnsemblProtists" id="Phyra76699">
    <property type="protein sequence ID" value="Phyra76699"/>
    <property type="gene ID" value="Phyra76699"/>
</dbReference>
<dbReference type="AlphaFoldDB" id="H3GKC6"/>
<dbReference type="InterPro" id="IPR016197">
    <property type="entry name" value="Chromo-like_dom_sf"/>
</dbReference>